<feature type="transmembrane region" description="Helical" evidence="2">
    <location>
        <begin position="95"/>
        <end position="120"/>
    </location>
</feature>
<feature type="compositionally biased region" description="Gly residues" evidence="1">
    <location>
        <begin position="166"/>
        <end position="177"/>
    </location>
</feature>
<dbReference type="AlphaFoldDB" id="A0A5P1FUU9"/>
<reference evidence="4" key="1">
    <citation type="journal article" date="2017" name="Nat. Commun.">
        <title>The asparagus genome sheds light on the origin and evolution of a young Y chromosome.</title>
        <authorList>
            <person name="Harkess A."/>
            <person name="Zhou J."/>
            <person name="Xu C."/>
            <person name="Bowers J.E."/>
            <person name="Van der Hulst R."/>
            <person name="Ayyampalayam S."/>
            <person name="Mercati F."/>
            <person name="Riccardi P."/>
            <person name="McKain M.R."/>
            <person name="Kakrana A."/>
            <person name="Tang H."/>
            <person name="Ray J."/>
            <person name="Groenendijk J."/>
            <person name="Arikit S."/>
            <person name="Mathioni S.M."/>
            <person name="Nakano M."/>
            <person name="Shan H."/>
            <person name="Telgmann-Rauber A."/>
            <person name="Kanno A."/>
            <person name="Yue Z."/>
            <person name="Chen H."/>
            <person name="Li W."/>
            <person name="Chen Y."/>
            <person name="Xu X."/>
            <person name="Zhang Y."/>
            <person name="Luo S."/>
            <person name="Chen H."/>
            <person name="Gao J."/>
            <person name="Mao Z."/>
            <person name="Pires J.C."/>
            <person name="Luo M."/>
            <person name="Kudrna D."/>
            <person name="Wing R.A."/>
            <person name="Meyers B.C."/>
            <person name="Yi K."/>
            <person name="Kong H."/>
            <person name="Lavrijsen P."/>
            <person name="Sunseri F."/>
            <person name="Falavigna A."/>
            <person name="Ye Y."/>
            <person name="Leebens-Mack J.H."/>
            <person name="Chen G."/>
        </authorList>
    </citation>
    <scope>NUCLEOTIDE SEQUENCE [LARGE SCALE GENOMIC DNA]</scope>
    <source>
        <strain evidence="4">cv. DH0086</strain>
    </source>
</reference>
<keyword evidence="2" id="KW-1133">Transmembrane helix</keyword>
<feature type="region of interest" description="Disordered" evidence="1">
    <location>
        <begin position="1"/>
        <end position="45"/>
    </location>
</feature>
<organism evidence="3 4">
    <name type="scientific">Asparagus officinalis</name>
    <name type="common">Garden asparagus</name>
    <dbReference type="NCBI Taxonomy" id="4686"/>
    <lineage>
        <taxon>Eukaryota</taxon>
        <taxon>Viridiplantae</taxon>
        <taxon>Streptophyta</taxon>
        <taxon>Embryophyta</taxon>
        <taxon>Tracheophyta</taxon>
        <taxon>Spermatophyta</taxon>
        <taxon>Magnoliopsida</taxon>
        <taxon>Liliopsida</taxon>
        <taxon>Asparagales</taxon>
        <taxon>Asparagaceae</taxon>
        <taxon>Asparagoideae</taxon>
        <taxon>Asparagus</taxon>
    </lineage>
</organism>
<feature type="compositionally biased region" description="Basic and acidic residues" evidence="1">
    <location>
        <begin position="142"/>
        <end position="161"/>
    </location>
</feature>
<gene>
    <name evidence="3" type="ORF">A4U43_C01F36370</name>
</gene>
<protein>
    <submittedName>
        <fullName evidence="3">Uncharacterized protein</fullName>
    </submittedName>
</protein>
<dbReference type="Proteomes" id="UP000243459">
    <property type="component" value="Chromosome 1"/>
</dbReference>
<keyword evidence="2" id="KW-0472">Membrane</keyword>
<dbReference type="EMBL" id="CM007381">
    <property type="protein sequence ID" value="ONK82125.1"/>
    <property type="molecule type" value="Genomic_DNA"/>
</dbReference>
<proteinExistence type="predicted"/>
<keyword evidence="4" id="KW-1185">Reference proteome</keyword>
<dbReference type="PANTHER" id="PTHR33429">
    <property type="entry name" value="OS02G0708000 PROTEIN-RELATED"/>
    <property type="match status" value="1"/>
</dbReference>
<keyword evidence="2" id="KW-0812">Transmembrane</keyword>
<dbReference type="Gramene" id="ONK82125">
    <property type="protein sequence ID" value="ONK82125"/>
    <property type="gene ID" value="A4U43_C01F36370"/>
</dbReference>
<name>A0A5P1FUU9_ASPOF</name>
<dbReference type="PANTHER" id="PTHR33429:SF7">
    <property type="entry name" value="OS02G0708000 PROTEIN"/>
    <property type="match status" value="1"/>
</dbReference>
<evidence type="ECO:0000313" key="4">
    <source>
        <dbReference type="Proteomes" id="UP000243459"/>
    </source>
</evidence>
<sequence length="177" mass="18975">MKPLGPGRIEKPNECRRSNEDSSAPSTSLAEARGSLPGRRDGPGTYRNLDRSIHLGSCFDLKSSIFIQLHTMERATVVYPHSTSKAPSSNSKGSFAPVFVVLGIVAVLTAVACIIGQVCARRYLRPRHRRDHAPYYSDDGDLEGRGRPASASKHEPIDQLHHAHPAGGGAGDGGTPQ</sequence>
<evidence type="ECO:0000313" key="3">
    <source>
        <dbReference type="EMBL" id="ONK82125.1"/>
    </source>
</evidence>
<accession>A0A5P1FUU9</accession>
<evidence type="ECO:0000256" key="1">
    <source>
        <dbReference type="SAM" id="MobiDB-lite"/>
    </source>
</evidence>
<evidence type="ECO:0000256" key="2">
    <source>
        <dbReference type="SAM" id="Phobius"/>
    </source>
</evidence>
<feature type="region of interest" description="Disordered" evidence="1">
    <location>
        <begin position="131"/>
        <end position="177"/>
    </location>
</feature>
<feature type="compositionally biased region" description="Basic and acidic residues" evidence="1">
    <location>
        <begin position="8"/>
        <end position="20"/>
    </location>
</feature>